<dbReference type="InterPro" id="IPR046816">
    <property type="entry name" value="MmeI_Mtase"/>
</dbReference>
<evidence type="ECO:0000259" key="1">
    <source>
        <dbReference type="Pfam" id="PF20473"/>
    </source>
</evidence>
<feature type="domain" description="MmeI-like DNA-methyltransferase" evidence="1">
    <location>
        <begin position="16"/>
        <end position="144"/>
    </location>
</feature>
<organism evidence="2">
    <name type="scientific">human gut metagenome</name>
    <dbReference type="NCBI Taxonomy" id="408170"/>
    <lineage>
        <taxon>unclassified sequences</taxon>
        <taxon>metagenomes</taxon>
        <taxon>organismal metagenomes</taxon>
    </lineage>
</organism>
<protein>
    <submittedName>
        <fullName evidence="2">Type III restriction system methylase</fullName>
    </submittedName>
</protein>
<dbReference type="AlphaFoldDB" id="K1TB07"/>
<dbReference type="GO" id="GO:0032259">
    <property type="term" value="P:methylation"/>
    <property type="evidence" value="ECO:0007669"/>
    <property type="project" value="UniProtKB-KW"/>
</dbReference>
<evidence type="ECO:0000313" key="2">
    <source>
        <dbReference type="EMBL" id="EKC66878.1"/>
    </source>
</evidence>
<keyword evidence="2" id="KW-0489">Methyltransferase</keyword>
<reference evidence="2" key="1">
    <citation type="journal article" date="2013" name="Environ. Microbiol.">
        <title>Microbiota from the distal guts of lean and obese adolescents exhibit partial functional redundancy besides clear differences in community structure.</title>
        <authorList>
            <person name="Ferrer M."/>
            <person name="Ruiz A."/>
            <person name="Lanza F."/>
            <person name="Haange S.B."/>
            <person name="Oberbach A."/>
            <person name="Till H."/>
            <person name="Bargiela R."/>
            <person name="Campoy C."/>
            <person name="Segura M.T."/>
            <person name="Richter M."/>
            <person name="von Bergen M."/>
            <person name="Seifert J."/>
            <person name="Suarez A."/>
        </authorList>
    </citation>
    <scope>NUCLEOTIDE SEQUENCE</scope>
</reference>
<dbReference type="EMBL" id="AJWY01006430">
    <property type="protein sequence ID" value="EKC66878.1"/>
    <property type="molecule type" value="Genomic_DNA"/>
</dbReference>
<feature type="non-terminal residue" evidence="2">
    <location>
        <position position="1"/>
    </location>
</feature>
<gene>
    <name evidence="2" type="ORF">LEA_09590</name>
</gene>
<proteinExistence type="predicted"/>
<dbReference type="Gene3D" id="3.40.50.150">
    <property type="entry name" value="Vaccinia Virus protein VP39"/>
    <property type="match status" value="1"/>
</dbReference>
<comment type="caution">
    <text evidence="2">The sequence shown here is derived from an EMBL/GenBank/DDBJ whole genome shotgun (WGS) entry which is preliminary data.</text>
</comment>
<dbReference type="GO" id="GO:0008168">
    <property type="term" value="F:methyltransferase activity"/>
    <property type="evidence" value="ECO:0007669"/>
    <property type="project" value="UniProtKB-KW"/>
</dbReference>
<dbReference type="Pfam" id="PF20473">
    <property type="entry name" value="MmeI_Mtase"/>
    <property type="match status" value="1"/>
</dbReference>
<name>K1TB07_9ZZZZ</name>
<dbReference type="SUPFAM" id="SSF53335">
    <property type="entry name" value="S-adenosyl-L-methionine-dependent methyltransferases"/>
    <property type="match status" value="1"/>
</dbReference>
<keyword evidence="2" id="KW-0808">Transferase</keyword>
<sequence length="195" mass="22491">VKAMCDLVKQETERIDSRFLEPACGTGNFLTEILARKLSVVKSEYGRSPLEYEKYSLLAVSSLYGVDIMADNVETCRERLFKQWDKQYRSVCKKECNDDTRKSVRFILSRNIVCGNALTLKCVDENCNDTEQDIVFSEWAFVFGSNIQRSDYSFDELVNGNKEKASQLTLSDSTEGEGTFLRKYICNYRRLWENG</sequence>
<accession>K1TB07</accession>
<dbReference type="InterPro" id="IPR029063">
    <property type="entry name" value="SAM-dependent_MTases_sf"/>
</dbReference>